<organism evidence="2 3">
    <name type="scientific">Lagenidium giganteum</name>
    <dbReference type="NCBI Taxonomy" id="4803"/>
    <lineage>
        <taxon>Eukaryota</taxon>
        <taxon>Sar</taxon>
        <taxon>Stramenopiles</taxon>
        <taxon>Oomycota</taxon>
        <taxon>Peronosporomycetes</taxon>
        <taxon>Pythiales</taxon>
        <taxon>Pythiaceae</taxon>
    </lineage>
</organism>
<keyword evidence="3" id="KW-1185">Reference proteome</keyword>
<dbReference type="EMBL" id="DAKRPA010000151">
    <property type="protein sequence ID" value="DAZ96937.1"/>
    <property type="molecule type" value="Genomic_DNA"/>
</dbReference>
<sequence>NGLDFRPISLLATDYKIFTRVLANRLRPLLPSIGHPGQAGFVPGQDIHAAIDAFQRHQETESANPDSEAVALLLDFAKDTLKRDHMLDALADAGLPWEFRLIVAAMHRNTQATFLVNGFQSAPLLVTRGIRQGCPLAPMLFILALNPLYTKQSQHPGIKGLRLPDAIEDDTVKGFADDTALYR</sequence>
<dbReference type="AlphaFoldDB" id="A0AAV2YPG4"/>
<proteinExistence type="predicted"/>
<dbReference type="CDD" id="cd01650">
    <property type="entry name" value="RT_nLTR_like"/>
    <property type="match status" value="1"/>
</dbReference>
<evidence type="ECO:0000259" key="1">
    <source>
        <dbReference type="PROSITE" id="PS50878"/>
    </source>
</evidence>
<dbReference type="Pfam" id="PF00078">
    <property type="entry name" value="RVT_1"/>
    <property type="match status" value="1"/>
</dbReference>
<dbReference type="InterPro" id="IPR043502">
    <property type="entry name" value="DNA/RNA_pol_sf"/>
</dbReference>
<reference evidence="2" key="1">
    <citation type="submission" date="2022-11" db="EMBL/GenBank/DDBJ databases">
        <authorList>
            <person name="Morgan W.R."/>
            <person name="Tartar A."/>
        </authorList>
    </citation>
    <scope>NUCLEOTIDE SEQUENCE</scope>
    <source>
        <strain evidence="2">ARSEF 373</strain>
    </source>
</reference>
<accession>A0AAV2YPG4</accession>
<dbReference type="SUPFAM" id="SSF56672">
    <property type="entry name" value="DNA/RNA polymerases"/>
    <property type="match status" value="1"/>
</dbReference>
<protein>
    <recommendedName>
        <fullName evidence="1">Reverse transcriptase domain-containing protein</fullName>
    </recommendedName>
</protein>
<feature type="non-terminal residue" evidence="2">
    <location>
        <position position="1"/>
    </location>
</feature>
<name>A0AAV2YPG4_9STRA</name>
<evidence type="ECO:0000313" key="3">
    <source>
        <dbReference type="Proteomes" id="UP001146120"/>
    </source>
</evidence>
<comment type="caution">
    <text evidence="2">The sequence shown here is derived from an EMBL/GenBank/DDBJ whole genome shotgun (WGS) entry which is preliminary data.</text>
</comment>
<reference evidence="2" key="2">
    <citation type="journal article" date="2023" name="Microbiol Resour">
        <title>Decontamination and Annotation of the Draft Genome Sequence of the Oomycete Lagenidium giganteum ARSEF 373.</title>
        <authorList>
            <person name="Morgan W.R."/>
            <person name="Tartar A."/>
        </authorList>
    </citation>
    <scope>NUCLEOTIDE SEQUENCE</scope>
    <source>
        <strain evidence="2">ARSEF 373</strain>
    </source>
</reference>
<evidence type="ECO:0000313" key="2">
    <source>
        <dbReference type="EMBL" id="DAZ96937.1"/>
    </source>
</evidence>
<dbReference type="PANTHER" id="PTHR19446">
    <property type="entry name" value="REVERSE TRANSCRIPTASES"/>
    <property type="match status" value="1"/>
</dbReference>
<dbReference type="InterPro" id="IPR000477">
    <property type="entry name" value="RT_dom"/>
</dbReference>
<dbReference type="PROSITE" id="PS50878">
    <property type="entry name" value="RT_POL"/>
    <property type="match status" value="1"/>
</dbReference>
<gene>
    <name evidence="2" type="ORF">N0F65_012040</name>
</gene>
<feature type="domain" description="Reverse transcriptase" evidence="1">
    <location>
        <begin position="1"/>
        <end position="183"/>
    </location>
</feature>
<dbReference type="Proteomes" id="UP001146120">
    <property type="component" value="Unassembled WGS sequence"/>
</dbReference>